<evidence type="ECO:0000313" key="1">
    <source>
        <dbReference type="EMBL" id="EKS01694.1"/>
    </source>
</evidence>
<dbReference type="EMBL" id="AKWM02000010">
    <property type="protein sequence ID" value="EKS01694.1"/>
    <property type="molecule type" value="Genomic_DNA"/>
</dbReference>
<dbReference type="Proteomes" id="UP000001343">
    <property type="component" value="Unassembled WGS sequence"/>
</dbReference>
<reference evidence="1 2" key="1">
    <citation type="journal article" date="2014" name="Int. J. Syst. Evol. Microbiol.">
        <title>Leptospira mayottensis sp. nov., a pathogenic species of the genus Leptospira isolated from humans.</title>
        <authorList>
            <person name="Bourhy P."/>
            <person name="Collet L."/>
            <person name="Brisse S."/>
            <person name="Picardeau M."/>
        </authorList>
    </citation>
    <scope>NUCLEOTIDE SEQUENCE [LARGE SCALE GENOMIC DNA]</scope>
    <source>
        <strain evidence="1 2">200901122</strain>
    </source>
</reference>
<accession>A0AA87MSM5</accession>
<evidence type="ECO:0000313" key="2">
    <source>
        <dbReference type="Proteomes" id="UP000001343"/>
    </source>
</evidence>
<sequence length="48" mass="5625">MKQMHYLSDEILSLCGTAFTNKMKIINEFQTIQNRILTKAMYITKLAE</sequence>
<proteinExistence type="predicted"/>
<comment type="caution">
    <text evidence="1">The sequence shown here is derived from an EMBL/GenBank/DDBJ whole genome shotgun (WGS) entry which is preliminary data.</text>
</comment>
<dbReference type="AlphaFoldDB" id="A0AA87MSM5"/>
<name>A0AA87MSM5_9LEPT</name>
<gene>
    <name evidence="1" type="ORF">LEP1GSC125_3472</name>
</gene>
<organism evidence="1 2">
    <name type="scientific">Leptospira mayottensis 200901122</name>
    <dbReference type="NCBI Taxonomy" id="1193010"/>
    <lineage>
        <taxon>Bacteria</taxon>
        <taxon>Pseudomonadati</taxon>
        <taxon>Spirochaetota</taxon>
        <taxon>Spirochaetia</taxon>
        <taxon>Leptospirales</taxon>
        <taxon>Leptospiraceae</taxon>
        <taxon>Leptospira</taxon>
    </lineage>
</organism>
<protein>
    <submittedName>
        <fullName evidence="1">Uncharacterized protein</fullName>
    </submittedName>
</protein>